<accession>A0A0F7ZZS7</accession>
<dbReference type="Proteomes" id="UP000054481">
    <property type="component" value="Unassembled WGS sequence"/>
</dbReference>
<evidence type="ECO:0000313" key="2">
    <source>
        <dbReference type="EMBL" id="KJZ74742.1"/>
    </source>
</evidence>
<evidence type="ECO:0000256" key="1">
    <source>
        <dbReference type="SAM" id="MobiDB-lite"/>
    </source>
</evidence>
<protein>
    <submittedName>
        <fullName evidence="2">Uncharacterized protein</fullName>
    </submittedName>
</protein>
<proteinExistence type="predicted"/>
<organism evidence="2 3">
    <name type="scientific">Hirsutella minnesotensis 3608</name>
    <dbReference type="NCBI Taxonomy" id="1043627"/>
    <lineage>
        <taxon>Eukaryota</taxon>
        <taxon>Fungi</taxon>
        <taxon>Dikarya</taxon>
        <taxon>Ascomycota</taxon>
        <taxon>Pezizomycotina</taxon>
        <taxon>Sordariomycetes</taxon>
        <taxon>Hypocreomycetidae</taxon>
        <taxon>Hypocreales</taxon>
        <taxon>Ophiocordycipitaceae</taxon>
        <taxon>Hirsutella</taxon>
    </lineage>
</organism>
<dbReference type="EMBL" id="KQ030523">
    <property type="protein sequence ID" value="KJZ74742.1"/>
    <property type="molecule type" value="Genomic_DNA"/>
</dbReference>
<reference evidence="2 3" key="1">
    <citation type="journal article" date="2014" name="Genome Biol. Evol.">
        <title>Comparative genomics and transcriptomics analyses reveal divergent lifestyle features of nematode endoparasitic fungus Hirsutella minnesotensis.</title>
        <authorList>
            <person name="Lai Y."/>
            <person name="Liu K."/>
            <person name="Zhang X."/>
            <person name="Zhang X."/>
            <person name="Li K."/>
            <person name="Wang N."/>
            <person name="Shu C."/>
            <person name="Wu Y."/>
            <person name="Wang C."/>
            <person name="Bushley K.E."/>
            <person name="Xiang M."/>
            <person name="Liu X."/>
        </authorList>
    </citation>
    <scope>NUCLEOTIDE SEQUENCE [LARGE SCALE GENOMIC DNA]</scope>
    <source>
        <strain evidence="2 3">3608</strain>
    </source>
</reference>
<feature type="region of interest" description="Disordered" evidence="1">
    <location>
        <begin position="26"/>
        <end position="81"/>
    </location>
</feature>
<gene>
    <name evidence="2" type="ORF">HIM_05859</name>
</gene>
<keyword evidence="3" id="KW-1185">Reference proteome</keyword>
<sequence length="81" mass="8548">MRLRWGQRLTPIVYVQQGMRRSEAAAAAAHAIVQDQHGSSEREDVDEDAGSGAETAIDLTTDAEPLTPVSTTGSADAQGPK</sequence>
<name>A0A0F7ZZS7_9HYPO</name>
<dbReference type="AlphaFoldDB" id="A0A0F7ZZS7"/>
<evidence type="ECO:0000313" key="3">
    <source>
        <dbReference type="Proteomes" id="UP000054481"/>
    </source>
</evidence>